<dbReference type="PROSITE" id="PS00092">
    <property type="entry name" value="N6_MTASE"/>
    <property type="match status" value="1"/>
</dbReference>
<dbReference type="InterPro" id="IPR004398">
    <property type="entry name" value="RNA_MeTrfase_RsmD"/>
</dbReference>
<sequence length="183" mass="20364">MRIISGRYRHRLIKEVPSDATRETKDRVKESIFNSLHNQLTQATVLDLFAGSGSLGLEALSRGAGHIDFVDQSELARQTINTNSKMLDVFDNVTIHKMDAMTFLQSTTTIYDVILLDPPYDVNIIDDIIAFIATHKRLSSQGTIVALYGKKTSLNVGEYGIIDVKKKTIGITNVSFMKWSDAA</sequence>
<evidence type="ECO:0000313" key="4">
    <source>
        <dbReference type="Proteomes" id="UP000514720"/>
    </source>
</evidence>
<evidence type="ECO:0000256" key="2">
    <source>
        <dbReference type="ARBA" id="ARBA00022679"/>
    </source>
</evidence>
<dbReference type="EMBL" id="CP048914">
    <property type="protein sequence ID" value="QMS85726.1"/>
    <property type="molecule type" value="Genomic_DNA"/>
</dbReference>
<reference evidence="3 4" key="1">
    <citation type="submission" date="2020-02" db="EMBL/GenBank/DDBJ databases">
        <authorList>
            <person name="Zheng R.K."/>
            <person name="Sun C.M."/>
        </authorList>
    </citation>
    <scope>NUCLEOTIDE SEQUENCE [LARGE SCALE GENOMIC DNA]</scope>
    <source>
        <strain evidence="4">zrk13</strain>
    </source>
</reference>
<evidence type="ECO:0000313" key="3">
    <source>
        <dbReference type="EMBL" id="QMS85726.1"/>
    </source>
</evidence>
<dbReference type="GO" id="GO:0003676">
    <property type="term" value="F:nucleic acid binding"/>
    <property type="evidence" value="ECO:0007669"/>
    <property type="project" value="InterPro"/>
</dbReference>
<accession>A0A7L7KU02</accession>
<keyword evidence="2 3" id="KW-0808">Transferase</keyword>
<dbReference type="Proteomes" id="UP000514720">
    <property type="component" value="Chromosome"/>
</dbReference>
<dbReference type="CDD" id="cd02440">
    <property type="entry name" value="AdoMet_MTases"/>
    <property type="match status" value="1"/>
</dbReference>
<dbReference type="RefSeq" id="WP_258877532.1">
    <property type="nucleotide sequence ID" value="NZ_CP048914.1"/>
</dbReference>
<dbReference type="Pfam" id="PF03602">
    <property type="entry name" value="Cons_hypoth95"/>
    <property type="match status" value="1"/>
</dbReference>
<dbReference type="EC" id="2.1.1.171" evidence="3"/>
<dbReference type="PANTHER" id="PTHR43542:SF1">
    <property type="entry name" value="METHYLTRANSFERASE"/>
    <property type="match status" value="1"/>
</dbReference>
<dbReference type="GO" id="GO:0052913">
    <property type="term" value="F:16S rRNA (guanine(966)-N(2))-methyltransferase activity"/>
    <property type="evidence" value="ECO:0007669"/>
    <property type="project" value="UniProtKB-EC"/>
</dbReference>
<organism evidence="3 4">
    <name type="scientific">Candidatus Xianfuyuplasma coldseepsis</name>
    <dbReference type="NCBI Taxonomy" id="2782163"/>
    <lineage>
        <taxon>Bacteria</taxon>
        <taxon>Bacillati</taxon>
        <taxon>Mycoplasmatota</taxon>
        <taxon>Mollicutes</taxon>
        <taxon>Candidatus Izemoplasmatales</taxon>
        <taxon>Candidatus Izemoplasmataceae</taxon>
        <taxon>Candidatus Xianfuyuplasma</taxon>
    </lineage>
</organism>
<proteinExistence type="predicted"/>
<keyword evidence="4" id="KW-1185">Reference proteome</keyword>
<dbReference type="NCBIfam" id="TIGR00095">
    <property type="entry name" value="16S rRNA (guanine(966)-N(2))-methyltransferase RsmD"/>
    <property type="match status" value="1"/>
</dbReference>
<protein>
    <submittedName>
        <fullName evidence="3">16S rRNA (Guanine(966)-N(2))-methyltransferase RsmD</fullName>
        <ecNumber evidence="3">2.1.1.171</ecNumber>
    </submittedName>
</protein>
<gene>
    <name evidence="3" type="primary">rsmD</name>
    <name evidence="3" type="ORF">G4Z02_08200</name>
</gene>
<dbReference type="Gene3D" id="3.40.50.150">
    <property type="entry name" value="Vaccinia Virus protein VP39"/>
    <property type="match status" value="1"/>
</dbReference>
<dbReference type="InterPro" id="IPR029063">
    <property type="entry name" value="SAM-dependent_MTases_sf"/>
</dbReference>
<evidence type="ECO:0000256" key="1">
    <source>
        <dbReference type="ARBA" id="ARBA00022603"/>
    </source>
</evidence>
<dbReference type="KEGG" id="xcl:G4Z02_08200"/>
<dbReference type="AlphaFoldDB" id="A0A7L7KU02"/>
<name>A0A7L7KU02_9MOLU</name>
<dbReference type="PIRSF" id="PIRSF004553">
    <property type="entry name" value="CHP00095"/>
    <property type="match status" value="1"/>
</dbReference>
<dbReference type="InterPro" id="IPR002052">
    <property type="entry name" value="DNA_methylase_N6_adenine_CS"/>
</dbReference>
<dbReference type="PANTHER" id="PTHR43542">
    <property type="entry name" value="METHYLTRANSFERASE"/>
    <property type="match status" value="1"/>
</dbReference>
<dbReference type="SUPFAM" id="SSF53335">
    <property type="entry name" value="S-adenosyl-L-methionine-dependent methyltransferases"/>
    <property type="match status" value="1"/>
</dbReference>
<keyword evidence="1 3" id="KW-0489">Methyltransferase</keyword>